<accession>I0LAM0</accession>
<evidence type="ECO:0000313" key="2">
    <source>
        <dbReference type="EMBL" id="CCH20867.1"/>
    </source>
</evidence>
<dbReference type="Proteomes" id="UP000003448">
    <property type="component" value="Unassembled WGS sequence"/>
</dbReference>
<reference evidence="3" key="1">
    <citation type="journal article" date="2012" name="J. Bacteriol.">
        <title>Genome Sequence of Micromonospora lupini Lupac 08, Isolated from Root Nodules of Lupinus angustifolius.</title>
        <authorList>
            <person name="Alonso-Vega P."/>
            <person name="Normand P."/>
            <person name="Bacigalupe R."/>
            <person name="Pujic P."/>
            <person name="Lajus A."/>
            <person name="Vallenet D."/>
            <person name="Carro L."/>
            <person name="Coll P."/>
            <person name="Trujillo M.E."/>
        </authorList>
    </citation>
    <scope>NUCLEOTIDE SEQUENCE [LARGE SCALE GENOMIC DNA]</scope>
    <source>
        <strain evidence="3">Lupac 08</strain>
    </source>
</reference>
<protein>
    <submittedName>
        <fullName evidence="2">Uncharacterized protein</fullName>
    </submittedName>
</protein>
<sequence length="60" mass="6708">MPRAMRPRMAPALEGIPARGGHPLPTSFALLQSTHHKRALTGAPVEAEQRARRWSLTLRR</sequence>
<dbReference type="STRING" id="1150864.MILUP08_45760"/>
<name>I0LAM0_9ACTN</name>
<keyword evidence="3" id="KW-1185">Reference proteome</keyword>
<comment type="caution">
    <text evidence="2">The sequence shown here is derived from an EMBL/GenBank/DDBJ whole genome shotgun (WGS) entry which is preliminary data.</text>
</comment>
<proteinExistence type="predicted"/>
<evidence type="ECO:0000256" key="1">
    <source>
        <dbReference type="SAM" id="MobiDB-lite"/>
    </source>
</evidence>
<feature type="compositionally biased region" description="Low complexity" evidence="1">
    <location>
        <begin position="1"/>
        <end position="12"/>
    </location>
</feature>
<feature type="region of interest" description="Disordered" evidence="1">
    <location>
        <begin position="1"/>
        <end position="21"/>
    </location>
</feature>
<evidence type="ECO:0000313" key="3">
    <source>
        <dbReference type="Proteomes" id="UP000003448"/>
    </source>
</evidence>
<dbReference type="AlphaFoldDB" id="I0LAM0"/>
<organism evidence="2 3">
    <name type="scientific">Micromonospora lupini str. Lupac 08</name>
    <dbReference type="NCBI Taxonomy" id="1150864"/>
    <lineage>
        <taxon>Bacteria</taxon>
        <taxon>Bacillati</taxon>
        <taxon>Actinomycetota</taxon>
        <taxon>Actinomycetes</taxon>
        <taxon>Micromonosporales</taxon>
        <taxon>Micromonosporaceae</taxon>
        <taxon>Micromonospora</taxon>
    </lineage>
</organism>
<gene>
    <name evidence="2" type="ORF">MILUP08_45760</name>
</gene>
<dbReference type="EMBL" id="CAIE01000039">
    <property type="protein sequence ID" value="CCH20867.1"/>
    <property type="molecule type" value="Genomic_DNA"/>
</dbReference>